<dbReference type="EMBL" id="UYJE01007938">
    <property type="protein sequence ID" value="VDI59357.1"/>
    <property type="molecule type" value="Genomic_DNA"/>
</dbReference>
<dbReference type="Proteomes" id="UP000596742">
    <property type="component" value="Unassembled WGS sequence"/>
</dbReference>
<protein>
    <recommendedName>
        <fullName evidence="1">Glycoside-hydrolase family GH114 TIM-barrel domain-containing protein</fullName>
    </recommendedName>
</protein>
<reference evidence="2" key="1">
    <citation type="submission" date="2018-11" db="EMBL/GenBank/DDBJ databases">
        <authorList>
            <person name="Alioto T."/>
            <person name="Alioto T."/>
        </authorList>
    </citation>
    <scope>NUCLEOTIDE SEQUENCE</scope>
</reference>
<sequence>MRDRIELANSRHCDGVDPDNVDGYSQNQAGLHLTPANQLDYNRYLDTANPCLYLKIPSSSLSNCVIILQQTEAHGYGLAIGLKNDLSQLSDLVGDFDFAIDESCMTYNECYLYKPFMLESKSRQTCPNIKEDCPRKLV</sequence>
<evidence type="ECO:0000259" key="1">
    <source>
        <dbReference type="Pfam" id="PF03537"/>
    </source>
</evidence>
<gene>
    <name evidence="2" type="ORF">MGAL_10B020184</name>
</gene>
<dbReference type="PANTHER" id="PTHR35273:SF2">
    <property type="entry name" value="ALPHA-GALACTOSIDASE"/>
    <property type="match status" value="1"/>
</dbReference>
<evidence type="ECO:0000313" key="2">
    <source>
        <dbReference type="EMBL" id="VDI59357.1"/>
    </source>
</evidence>
<dbReference type="PANTHER" id="PTHR35273">
    <property type="entry name" value="ALPHA-1,4 POLYGALACTOSAMINIDASE, PUTATIVE (AFU_ORTHOLOGUE AFUA_3G07890)-RELATED"/>
    <property type="match status" value="1"/>
</dbReference>
<keyword evidence="3" id="KW-1185">Reference proteome</keyword>
<dbReference type="SUPFAM" id="SSF51445">
    <property type="entry name" value="(Trans)glycosidases"/>
    <property type="match status" value="1"/>
</dbReference>
<dbReference type="InterPro" id="IPR004352">
    <property type="entry name" value="GH114_TIM-barrel"/>
</dbReference>
<dbReference type="Pfam" id="PF03537">
    <property type="entry name" value="Glyco_hydro_114"/>
    <property type="match status" value="1"/>
</dbReference>
<dbReference type="AlphaFoldDB" id="A0A8B6G6A5"/>
<dbReference type="InterPro" id="IPR017853">
    <property type="entry name" value="GH"/>
</dbReference>
<feature type="domain" description="Glycoside-hydrolase family GH114 TIM-barrel" evidence="1">
    <location>
        <begin position="1"/>
        <end position="120"/>
    </location>
</feature>
<name>A0A8B6G6A5_MYTGA</name>
<dbReference type="OrthoDB" id="2108802at2759"/>
<accession>A0A8B6G6A5</accession>
<organism evidence="2 3">
    <name type="scientific">Mytilus galloprovincialis</name>
    <name type="common">Mediterranean mussel</name>
    <dbReference type="NCBI Taxonomy" id="29158"/>
    <lineage>
        <taxon>Eukaryota</taxon>
        <taxon>Metazoa</taxon>
        <taxon>Spiralia</taxon>
        <taxon>Lophotrochozoa</taxon>
        <taxon>Mollusca</taxon>
        <taxon>Bivalvia</taxon>
        <taxon>Autobranchia</taxon>
        <taxon>Pteriomorphia</taxon>
        <taxon>Mytilida</taxon>
        <taxon>Mytiloidea</taxon>
        <taxon>Mytilidae</taxon>
        <taxon>Mytilinae</taxon>
        <taxon>Mytilus</taxon>
    </lineage>
</organism>
<comment type="caution">
    <text evidence="2">The sequence shown here is derived from an EMBL/GenBank/DDBJ whole genome shotgun (WGS) entry which is preliminary data.</text>
</comment>
<proteinExistence type="predicted"/>
<evidence type="ECO:0000313" key="3">
    <source>
        <dbReference type="Proteomes" id="UP000596742"/>
    </source>
</evidence>